<name>A0ABU6Z1N9_9FABA</name>
<evidence type="ECO:0000313" key="2">
    <source>
        <dbReference type="EMBL" id="MED6215263.1"/>
    </source>
</evidence>
<evidence type="ECO:0000313" key="3">
    <source>
        <dbReference type="Proteomes" id="UP001341840"/>
    </source>
</evidence>
<protein>
    <submittedName>
        <fullName evidence="2">Uncharacterized protein</fullName>
    </submittedName>
</protein>
<feature type="non-terminal residue" evidence="2">
    <location>
        <position position="1"/>
    </location>
</feature>
<dbReference type="EMBL" id="JASCZI010248995">
    <property type="protein sequence ID" value="MED6215263.1"/>
    <property type="molecule type" value="Genomic_DNA"/>
</dbReference>
<evidence type="ECO:0000256" key="1">
    <source>
        <dbReference type="SAM" id="MobiDB-lite"/>
    </source>
</evidence>
<dbReference type="Proteomes" id="UP001341840">
    <property type="component" value="Unassembled WGS sequence"/>
</dbReference>
<proteinExistence type="predicted"/>
<feature type="compositionally biased region" description="Polar residues" evidence="1">
    <location>
        <begin position="47"/>
        <end position="57"/>
    </location>
</feature>
<accession>A0ABU6Z1N9</accession>
<gene>
    <name evidence="2" type="ORF">PIB30_111731</name>
</gene>
<sequence length="101" mass="11272">RGAALQDSKQAARPMPRRPAPTPSVETASFFIKAKNQHSARPRLSARQPTPSVEQQTQRLGARIQCLGVGSSRQKQRLLSHTPRRLSRMSRRGLCCKLQNS</sequence>
<organism evidence="2 3">
    <name type="scientific">Stylosanthes scabra</name>
    <dbReference type="NCBI Taxonomy" id="79078"/>
    <lineage>
        <taxon>Eukaryota</taxon>
        <taxon>Viridiplantae</taxon>
        <taxon>Streptophyta</taxon>
        <taxon>Embryophyta</taxon>
        <taxon>Tracheophyta</taxon>
        <taxon>Spermatophyta</taxon>
        <taxon>Magnoliopsida</taxon>
        <taxon>eudicotyledons</taxon>
        <taxon>Gunneridae</taxon>
        <taxon>Pentapetalae</taxon>
        <taxon>rosids</taxon>
        <taxon>fabids</taxon>
        <taxon>Fabales</taxon>
        <taxon>Fabaceae</taxon>
        <taxon>Papilionoideae</taxon>
        <taxon>50 kb inversion clade</taxon>
        <taxon>dalbergioids sensu lato</taxon>
        <taxon>Dalbergieae</taxon>
        <taxon>Pterocarpus clade</taxon>
        <taxon>Stylosanthes</taxon>
    </lineage>
</organism>
<keyword evidence="3" id="KW-1185">Reference proteome</keyword>
<reference evidence="2 3" key="1">
    <citation type="journal article" date="2023" name="Plants (Basel)">
        <title>Bridging the Gap: Combining Genomics and Transcriptomics Approaches to Understand Stylosanthes scabra, an Orphan Legume from the Brazilian Caatinga.</title>
        <authorList>
            <person name="Ferreira-Neto J.R.C."/>
            <person name="da Silva M.D."/>
            <person name="Binneck E."/>
            <person name="de Melo N.F."/>
            <person name="da Silva R.H."/>
            <person name="de Melo A.L.T.M."/>
            <person name="Pandolfi V."/>
            <person name="Bustamante F.O."/>
            <person name="Brasileiro-Vidal A.C."/>
            <person name="Benko-Iseppon A.M."/>
        </authorList>
    </citation>
    <scope>NUCLEOTIDE SEQUENCE [LARGE SCALE GENOMIC DNA]</scope>
    <source>
        <tissue evidence="2">Leaves</tissue>
    </source>
</reference>
<feature type="region of interest" description="Disordered" evidence="1">
    <location>
        <begin position="1"/>
        <end position="57"/>
    </location>
</feature>
<comment type="caution">
    <text evidence="2">The sequence shown here is derived from an EMBL/GenBank/DDBJ whole genome shotgun (WGS) entry which is preliminary data.</text>
</comment>